<dbReference type="RefSeq" id="WP_123264540.1">
    <property type="nucleotide sequence ID" value="NZ_RJUG01000001.1"/>
</dbReference>
<dbReference type="EMBL" id="RJUG01000001">
    <property type="protein sequence ID" value="ROI10448.1"/>
    <property type="molecule type" value="Genomic_DNA"/>
</dbReference>
<reference evidence="2" key="1">
    <citation type="submission" date="2018-11" db="EMBL/GenBank/DDBJ databases">
        <title>Proposal to divide the Flavobacteriaceae and reorganize its genera based on Amino Acid Identity values calculated from whole genome sequences.</title>
        <authorList>
            <person name="Nicholson A.C."/>
            <person name="Gulvik C.A."/>
            <person name="Whitney A.M."/>
            <person name="Humrighouse B.W."/>
            <person name="Bell M."/>
            <person name="Holmens B."/>
            <person name="Steigerwalt A."/>
            <person name="Villarma A."/>
            <person name="Sheth M."/>
            <person name="Batra D."/>
            <person name="Pryor J."/>
            <person name="Bernardet J.-F."/>
            <person name="Hugo C."/>
            <person name="Kampfer P."/>
            <person name="Newman J."/>
            <person name="Mcquiston J.R."/>
        </authorList>
    </citation>
    <scope>NUCLEOTIDE SEQUENCE [LARGE SCALE GENOMIC DNA]</scope>
    <source>
        <strain evidence="2">H3056</strain>
    </source>
</reference>
<dbReference type="OrthoDB" id="1270463at2"/>
<proteinExistence type="predicted"/>
<dbReference type="AlphaFoldDB" id="A0A3N0WZ99"/>
<evidence type="ECO:0000313" key="2">
    <source>
        <dbReference type="Proteomes" id="UP000270224"/>
    </source>
</evidence>
<name>A0A3N0WZ99_9FLAO</name>
<organism evidence="1 2">
    <name type="scientific">Kaistella daneshvariae</name>
    <dbReference type="NCBI Taxonomy" id="2487074"/>
    <lineage>
        <taxon>Bacteria</taxon>
        <taxon>Pseudomonadati</taxon>
        <taxon>Bacteroidota</taxon>
        <taxon>Flavobacteriia</taxon>
        <taxon>Flavobacteriales</taxon>
        <taxon>Weeksellaceae</taxon>
        <taxon>Chryseobacterium group</taxon>
        <taxon>Kaistella</taxon>
    </lineage>
</organism>
<gene>
    <name evidence="1" type="ORF">EGI11_00650</name>
</gene>
<dbReference type="Proteomes" id="UP000270224">
    <property type="component" value="Unassembled WGS sequence"/>
</dbReference>
<sequence>MKNSLFEARKNLIGWIESLDDAEVLQKLIDIKNSASLEECATNINSEKVEEQDFDQQFAAGMTPDELLENIASHIESIDSEENI</sequence>
<protein>
    <submittedName>
        <fullName evidence="1">Uncharacterized protein</fullName>
    </submittedName>
</protein>
<accession>A0A3N0WZ99</accession>
<comment type="caution">
    <text evidence="1">The sequence shown here is derived from an EMBL/GenBank/DDBJ whole genome shotgun (WGS) entry which is preliminary data.</text>
</comment>
<evidence type="ECO:0000313" key="1">
    <source>
        <dbReference type="EMBL" id="ROI10448.1"/>
    </source>
</evidence>